<dbReference type="SUPFAM" id="SSF53448">
    <property type="entry name" value="Nucleotide-diphospho-sugar transferases"/>
    <property type="match status" value="1"/>
</dbReference>
<gene>
    <name evidence="2" type="primary">rfbA</name>
    <name evidence="2" type="ORF">ANSO36C_08200</name>
</gene>
<dbReference type="InterPro" id="IPR005835">
    <property type="entry name" value="NTP_transferase_dom"/>
</dbReference>
<organism evidence="2 3">
    <name type="scientific">Nostoc cf. commune SO-36</name>
    <dbReference type="NCBI Taxonomy" id="449208"/>
    <lineage>
        <taxon>Bacteria</taxon>
        <taxon>Bacillati</taxon>
        <taxon>Cyanobacteriota</taxon>
        <taxon>Cyanophyceae</taxon>
        <taxon>Nostocales</taxon>
        <taxon>Nostocaceae</taxon>
        <taxon>Nostoc</taxon>
    </lineage>
</organism>
<dbReference type="EMBL" id="AP025732">
    <property type="protein sequence ID" value="BDI15018.1"/>
    <property type="molecule type" value="Genomic_DNA"/>
</dbReference>
<evidence type="ECO:0000313" key="2">
    <source>
        <dbReference type="EMBL" id="BDI15018.1"/>
    </source>
</evidence>
<dbReference type="PANTHER" id="PTHR42883">
    <property type="entry name" value="GLUCOSE-1-PHOSPHATE THYMIDYLTRANSFERASE"/>
    <property type="match status" value="1"/>
</dbReference>
<reference evidence="2" key="1">
    <citation type="submission" date="2022-04" db="EMBL/GenBank/DDBJ databases">
        <title>Complete genome sequence of a cyanobacterium, Nostoc sp. SO-36, isolated in Antarctica.</title>
        <authorList>
            <person name="Kanesaki Y."/>
            <person name="Effendi D."/>
            <person name="Sakamoto T."/>
            <person name="Ohtani S."/>
            <person name="Awai K."/>
        </authorList>
    </citation>
    <scope>NUCLEOTIDE SEQUENCE</scope>
    <source>
        <strain evidence="2">SO-36</strain>
    </source>
</reference>
<feature type="domain" description="Nucleotidyl transferase" evidence="1">
    <location>
        <begin position="2"/>
        <end position="237"/>
    </location>
</feature>
<dbReference type="PANTHER" id="PTHR42883:SF2">
    <property type="entry name" value="THYMIDYLYLTRANSFERASE"/>
    <property type="match status" value="1"/>
</dbReference>
<keyword evidence="3" id="KW-1185">Reference proteome</keyword>
<evidence type="ECO:0000313" key="3">
    <source>
        <dbReference type="Proteomes" id="UP001055453"/>
    </source>
</evidence>
<dbReference type="NCBIfam" id="TIGR01208">
    <property type="entry name" value="rmlA_long"/>
    <property type="match status" value="1"/>
</dbReference>
<dbReference type="RefSeq" id="WP_251958509.1">
    <property type="nucleotide sequence ID" value="NZ_AP025732.1"/>
</dbReference>
<evidence type="ECO:0000259" key="1">
    <source>
        <dbReference type="Pfam" id="PF00483"/>
    </source>
</evidence>
<accession>A0ABM7YWM0</accession>
<dbReference type="CDD" id="cd04189">
    <property type="entry name" value="G1P_TT_long"/>
    <property type="match status" value="1"/>
</dbReference>
<name>A0ABM7YWM0_NOSCO</name>
<dbReference type="InterPro" id="IPR005908">
    <property type="entry name" value="G1P_thy_trans_l"/>
</dbReference>
<protein>
    <submittedName>
        <fullName evidence="2">Glucose-1-phosphate thymidylyltransferase</fullName>
    </submittedName>
</protein>
<dbReference type="Gene3D" id="2.160.10.10">
    <property type="entry name" value="Hexapeptide repeat proteins"/>
    <property type="match status" value="1"/>
</dbReference>
<dbReference type="Proteomes" id="UP001055453">
    <property type="component" value="Chromosome"/>
</dbReference>
<dbReference type="Pfam" id="PF00483">
    <property type="entry name" value="NTP_transferase"/>
    <property type="match status" value="1"/>
</dbReference>
<sequence length="358" mass="38971">MKALILSGGKGTRLRPLTYSGAKQLVPVANKPVLWYGIEEMVATGITDIGIIISPETGAEVRGKTGNGECFGANITYIVQDKPLGLAHAVQVAHPFLGDSPFVMYLGDNLIQLGELRYFLQQFSQQQPDALILLRSVANPSAFGVAQVDETGRVLQLIEKPKVPPSNLALVGVYFFSHLIYDAIANIQPSARGELEITDAIQYLINQKKQVVAHNLKGWWLDTGKKDDLLEANRLILDTYLTASVAGEVDAQSQITGRVQIGAKSQVINCTIRGPVVIGTNCHLENCFIGPYSSIANNVTLIDTDLEHSVILESAKISGIHQRIIDSVIGQRAQLILAPRRPKALRFLIGDDCQIELT</sequence>
<proteinExistence type="predicted"/>
<dbReference type="Gene3D" id="3.90.550.10">
    <property type="entry name" value="Spore Coat Polysaccharide Biosynthesis Protein SpsA, Chain A"/>
    <property type="match status" value="1"/>
</dbReference>
<dbReference type="InterPro" id="IPR029044">
    <property type="entry name" value="Nucleotide-diphossugar_trans"/>
</dbReference>